<dbReference type="AlphaFoldDB" id="F0ZH49"/>
<dbReference type="RefSeq" id="XP_003286755.1">
    <property type="nucleotide sequence ID" value="XM_003286707.1"/>
</dbReference>
<keyword evidence="2" id="KW-0560">Oxidoreductase</keyword>
<accession>F0ZH49</accession>
<dbReference type="OrthoDB" id="25491at2759"/>
<evidence type="ECO:0000256" key="1">
    <source>
        <dbReference type="ARBA" id="ARBA00006484"/>
    </source>
</evidence>
<evidence type="ECO:0000313" key="4">
    <source>
        <dbReference type="Proteomes" id="UP000001064"/>
    </source>
</evidence>
<dbReference type="EMBL" id="GL871018">
    <property type="protein sequence ID" value="EGC36730.1"/>
    <property type="molecule type" value="Genomic_DNA"/>
</dbReference>
<dbReference type="PRINTS" id="PR00081">
    <property type="entry name" value="GDHRDH"/>
</dbReference>
<dbReference type="VEuPathDB" id="AmoebaDB:DICPUDRAFT_91788"/>
<dbReference type="PANTHER" id="PTHR24320">
    <property type="entry name" value="RETINOL DEHYDROGENASE"/>
    <property type="match status" value="1"/>
</dbReference>
<dbReference type="Proteomes" id="UP000001064">
    <property type="component" value="Unassembled WGS sequence"/>
</dbReference>
<dbReference type="GO" id="GO:0016491">
    <property type="term" value="F:oxidoreductase activity"/>
    <property type="evidence" value="ECO:0007669"/>
    <property type="project" value="UniProtKB-KW"/>
</dbReference>
<dbReference type="PANTHER" id="PTHR24320:SF152">
    <property type="entry name" value="SHORT-CHAIN DEHYDROGENASE_REDUCTASE FAMILY PROTEIN"/>
    <property type="match status" value="1"/>
</dbReference>
<gene>
    <name evidence="3" type="ORF">DICPUDRAFT_91788</name>
</gene>
<evidence type="ECO:0000256" key="2">
    <source>
        <dbReference type="ARBA" id="ARBA00023002"/>
    </source>
</evidence>
<dbReference type="OMA" id="DCAEHRL"/>
<dbReference type="SUPFAM" id="SSF51735">
    <property type="entry name" value="NAD(P)-binding Rossmann-fold domains"/>
    <property type="match status" value="1"/>
</dbReference>
<dbReference type="InterPro" id="IPR002347">
    <property type="entry name" value="SDR_fam"/>
</dbReference>
<dbReference type="eggNOG" id="KOG1208">
    <property type="taxonomic scope" value="Eukaryota"/>
</dbReference>
<dbReference type="InParanoid" id="F0ZH49"/>
<organism evidence="3 4">
    <name type="scientific">Dictyostelium purpureum</name>
    <name type="common">Slime mold</name>
    <dbReference type="NCBI Taxonomy" id="5786"/>
    <lineage>
        <taxon>Eukaryota</taxon>
        <taxon>Amoebozoa</taxon>
        <taxon>Evosea</taxon>
        <taxon>Eumycetozoa</taxon>
        <taxon>Dictyostelia</taxon>
        <taxon>Dictyosteliales</taxon>
        <taxon>Dictyosteliaceae</taxon>
        <taxon>Dictyostelium</taxon>
    </lineage>
</organism>
<dbReference type="Pfam" id="PF00106">
    <property type="entry name" value="adh_short"/>
    <property type="match status" value="1"/>
</dbReference>
<proteinExistence type="inferred from homology"/>
<dbReference type="GeneID" id="10504148"/>
<dbReference type="Gene3D" id="3.40.50.720">
    <property type="entry name" value="NAD(P)-binding Rossmann-like Domain"/>
    <property type="match status" value="1"/>
</dbReference>
<name>F0ZH49_DICPU</name>
<reference evidence="4" key="1">
    <citation type="journal article" date="2011" name="Genome Biol.">
        <title>Comparative genomics of the social amoebae Dictyostelium discoideum and Dictyostelium purpureum.</title>
        <authorList>
            <consortium name="US DOE Joint Genome Institute (JGI-PGF)"/>
            <person name="Sucgang R."/>
            <person name="Kuo A."/>
            <person name="Tian X."/>
            <person name="Salerno W."/>
            <person name="Parikh A."/>
            <person name="Feasley C.L."/>
            <person name="Dalin E."/>
            <person name="Tu H."/>
            <person name="Huang E."/>
            <person name="Barry K."/>
            <person name="Lindquist E."/>
            <person name="Shapiro H."/>
            <person name="Bruce D."/>
            <person name="Schmutz J."/>
            <person name="Salamov A."/>
            <person name="Fey P."/>
            <person name="Gaudet P."/>
            <person name="Anjard C."/>
            <person name="Babu M.M."/>
            <person name="Basu S."/>
            <person name="Bushmanova Y."/>
            <person name="van der Wel H."/>
            <person name="Katoh-Kurasawa M."/>
            <person name="Dinh C."/>
            <person name="Coutinho P.M."/>
            <person name="Saito T."/>
            <person name="Elias M."/>
            <person name="Schaap P."/>
            <person name="Kay R.R."/>
            <person name="Henrissat B."/>
            <person name="Eichinger L."/>
            <person name="Rivero F."/>
            <person name="Putnam N.H."/>
            <person name="West C.M."/>
            <person name="Loomis W.F."/>
            <person name="Chisholm R.L."/>
            <person name="Shaulsky G."/>
            <person name="Strassmann J.E."/>
            <person name="Queller D.C."/>
            <person name="Kuspa A."/>
            <person name="Grigoriev I.V."/>
        </authorList>
    </citation>
    <scope>NUCLEOTIDE SEQUENCE [LARGE SCALE GENOMIC DNA]</scope>
    <source>
        <strain evidence="4">QSDP1</strain>
    </source>
</reference>
<sequence>MSNTDNNKKVIILTGGSDGIGRNALNYLVKEDNTKIILPVRNLEKGEKVIEELKQINPNADLKLMKMDLSSQESIKSFVNEFNSLNEPLDILVNNAGILTNEFRKNSDGYELTMGTNHLGTSLLTLLLLPNLNKSKLEGGGNIVIVSSKMHSYIGSLDFDKELGNETESDYSSTNSYSKSKLYNLLFAQELQKKLDQSESSIKVNALHPGFTMTSLAHEYNWFARGFTALLTYLIGDNLDDMGRGLAELALNKSNIKGKYLNITQITQTSKFAQDPSNSLKLWEKTCQMLGFDSNNLKLN</sequence>
<dbReference type="KEGG" id="dpp:DICPUDRAFT_91788"/>
<keyword evidence="4" id="KW-1185">Reference proteome</keyword>
<protein>
    <submittedName>
        <fullName evidence="3">Uncharacterized protein</fullName>
    </submittedName>
</protein>
<comment type="similarity">
    <text evidence="1">Belongs to the short-chain dehydrogenases/reductases (SDR) family.</text>
</comment>
<dbReference type="STRING" id="5786.F0ZH49"/>
<dbReference type="InterPro" id="IPR036291">
    <property type="entry name" value="NAD(P)-bd_dom_sf"/>
</dbReference>
<evidence type="ECO:0000313" key="3">
    <source>
        <dbReference type="EMBL" id="EGC36730.1"/>
    </source>
</evidence>